<dbReference type="Proteomes" id="UP000259173">
    <property type="component" value="Unassembled WGS sequence"/>
</dbReference>
<accession>A0A059E0C3</accession>
<reference evidence="2 3" key="1">
    <citation type="journal article" date="2014" name="Antonie Van Leeuwenhoek">
        <title>Hyphomonas beringensis sp. nov. and Hyphomonas chukchiensis sp. nov., isolated from surface seawater of the Bering Sea and Chukchi Sea.</title>
        <authorList>
            <person name="Li C."/>
            <person name="Lai Q."/>
            <person name="Li G."/>
            <person name="Dong C."/>
            <person name="Wang J."/>
            <person name="Liao Y."/>
            <person name="Shao Z."/>
        </authorList>
    </citation>
    <scope>NUCLEOTIDE SEQUENCE [LARGE SCALE GENOMIC DNA]</scope>
    <source>
        <strain evidence="2 3">22II1-22F38</strain>
    </source>
</reference>
<dbReference type="SUPFAM" id="SSF75005">
    <property type="entry name" value="Arabinanase/levansucrase/invertase"/>
    <property type="match status" value="1"/>
</dbReference>
<dbReference type="EMBL" id="DMBR01000363">
    <property type="protein sequence ID" value="HAE95265.1"/>
    <property type="molecule type" value="Genomic_DNA"/>
</dbReference>
<reference evidence="1 4" key="2">
    <citation type="journal article" date="2018" name="Nat. Biotechnol.">
        <title>A standardized bacterial taxonomy based on genome phylogeny substantially revises the tree of life.</title>
        <authorList>
            <person name="Parks D.H."/>
            <person name="Chuvochina M."/>
            <person name="Waite D.W."/>
            <person name="Rinke C."/>
            <person name="Skarshewski A."/>
            <person name="Chaumeil P.A."/>
            <person name="Hugenholtz P."/>
        </authorList>
    </citation>
    <scope>NUCLEOTIDE SEQUENCE [LARGE SCALE GENOMIC DNA]</scope>
    <source>
        <strain evidence="1">UBA8557</strain>
    </source>
</reference>
<keyword evidence="3" id="KW-1185">Reference proteome</keyword>
<sequence length="208" mass="22823">MRDYDKITALGFYLGPRDRLGDSAGEEGGPIMAWRDPFLVRDKDGQLNAFWSAKVGPAVPAIARAVIYRDEGGKVSADLMPPILLPDAHEYSQSEVPKLYYDAETDNWLLLISACNRMYEGQPDSEVEMQQRLYLSSALDGSWRPCSKSGSVLGGLDCMFGASMLSHDLTNGSATIVGPFTERAGEDAQLSFPPVRQIELPELDLSTE</sequence>
<comment type="caution">
    <text evidence="2">The sequence shown here is derived from an EMBL/GenBank/DDBJ whole genome shotgun (WGS) entry which is preliminary data.</text>
</comment>
<name>A0A059E0C3_9PROT</name>
<proteinExistence type="predicted"/>
<dbReference type="PATRIC" id="fig|1280948.3.peg.2078"/>
<dbReference type="RefSeq" id="WP_035552139.1">
    <property type="nucleotide sequence ID" value="NZ_AWFH01000023.1"/>
</dbReference>
<dbReference type="InterPro" id="IPR023296">
    <property type="entry name" value="Glyco_hydro_beta-prop_sf"/>
</dbReference>
<evidence type="ECO:0000313" key="2">
    <source>
        <dbReference type="EMBL" id="KCZ60358.1"/>
    </source>
</evidence>
<protein>
    <submittedName>
        <fullName evidence="2">Uncharacterized protein</fullName>
    </submittedName>
</protein>
<dbReference type="AlphaFoldDB" id="A0A059E0C3"/>
<organism evidence="2 3">
    <name type="scientific">Hyphomonas atlantica</name>
    <dbReference type="NCBI Taxonomy" id="1280948"/>
    <lineage>
        <taxon>Bacteria</taxon>
        <taxon>Pseudomonadati</taxon>
        <taxon>Pseudomonadota</taxon>
        <taxon>Alphaproteobacteria</taxon>
        <taxon>Hyphomonadales</taxon>
        <taxon>Hyphomonadaceae</taxon>
        <taxon>Hyphomonas</taxon>
    </lineage>
</organism>
<evidence type="ECO:0000313" key="3">
    <source>
        <dbReference type="Proteomes" id="UP000024547"/>
    </source>
</evidence>
<dbReference type="EMBL" id="AWFH01000023">
    <property type="protein sequence ID" value="KCZ60358.1"/>
    <property type="molecule type" value="Genomic_DNA"/>
</dbReference>
<dbReference type="Proteomes" id="UP000024547">
    <property type="component" value="Unassembled WGS sequence"/>
</dbReference>
<gene>
    <name evidence="1" type="ORF">DCG65_11945</name>
    <name evidence="2" type="ORF">HY36_05105</name>
</gene>
<evidence type="ECO:0000313" key="1">
    <source>
        <dbReference type="EMBL" id="HAE95265.1"/>
    </source>
</evidence>
<dbReference type="Gene3D" id="2.115.10.20">
    <property type="entry name" value="Glycosyl hydrolase domain, family 43"/>
    <property type="match status" value="1"/>
</dbReference>
<dbReference type="GeneID" id="92501097"/>
<dbReference type="OrthoDB" id="7064503at2"/>
<evidence type="ECO:0000313" key="4">
    <source>
        <dbReference type="Proteomes" id="UP000259173"/>
    </source>
</evidence>